<feature type="domain" description="Kinesin motor" evidence="11">
    <location>
        <begin position="35"/>
        <end position="427"/>
    </location>
</feature>
<feature type="compositionally biased region" description="Low complexity" evidence="10">
    <location>
        <begin position="1448"/>
        <end position="1478"/>
    </location>
</feature>
<dbReference type="Pfam" id="PF00225">
    <property type="entry name" value="Kinesin"/>
    <property type="match status" value="2"/>
</dbReference>
<evidence type="ECO:0000256" key="4">
    <source>
        <dbReference type="ARBA" id="ARBA00022741"/>
    </source>
</evidence>
<feature type="region of interest" description="Disordered" evidence="10">
    <location>
        <begin position="1222"/>
        <end position="1491"/>
    </location>
</feature>
<feature type="coiled-coil region" evidence="9">
    <location>
        <begin position="494"/>
        <end position="539"/>
    </location>
</feature>
<evidence type="ECO:0000256" key="1">
    <source>
        <dbReference type="ARBA" id="ARBA00004245"/>
    </source>
</evidence>
<comment type="caution">
    <text evidence="12">The sequence shown here is derived from an EMBL/GenBank/DDBJ whole genome shotgun (WGS) entry which is preliminary data.</text>
</comment>
<protein>
    <recommendedName>
        <fullName evidence="11">Kinesin motor domain-containing protein</fullName>
    </recommendedName>
</protein>
<keyword evidence="9" id="KW-0175">Coiled coil</keyword>
<evidence type="ECO:0000256" key="3">
    <source>
        <dbReference type="ARBA" id="ARBA00022701"/>
    </source>
</evidence>
<keyword evidence="5 8" id="KW-0067">ATP-binding</keyword>
<feature type="coiled-coil region" evidence="9">
    <location>
        <begin position="771"/>
        <end position="798"/>
    </location>
</feature>
<dbReference type="InterPro" id="IPR047149">
    <property type="entry name" value="KIF11-like"/>
</dbReference>
<evidence type="ECO:0000259" key="11">
    <source>
        <dbReference type="PROSITE" id="PS50067"/>
    </source>
</evidence>
<comment type="similarity">
    <text evidence="8">Belongs to the TRAFAC class myosin-kinesin ATPase superfamily. Kinesin family.</text>
</comment>
<dbReference type="GO" id="GO:0008017">
    <property type="term" value="F:microtubule binding"/>
    <property type="evidence" value="ECO:0007669"/>
    <property type="project" value="InterPro"/>
</dbReference>
<keyword evidence="7" id="KW-0206">Cytoskeleton</keyword>
<keyword evidence="3" id="KW-0493">Microtubule</keyword>
<feature type="compositionally biased region" description="Low complexity" evidence="10">
    <location>
        <begin position="1403"/>
        <end position="1435"/>
    </location>
</feature>
<sequence>MSHARKPSANMTTTTTATTSGTATNNHSGKPKKTHIQVVVRCRGLNDNEKNDRTSSSVEVIRAPSIQGKELTLRSTVEKTYKFDRVFGPQADQELIHREIVMPILGEVLQGYNCTIFAYGQTGTGKTYTMEGDLKLGNGFSSRSASRLDTTTSSVSTFKSPNNNNINNSGGMGYDPNTLDLVGVPAEAGIIPRTLRRMFIILDRMSTEYSVRVSYIEIYNEELRDLLSNSSAIDNNSSSSSGAELKLYGDNSKKGGGVYVQGLEEVPVSTAKEAIAVMARGSERRRVAATNCNRQSSRSHAIFSIMVNIREGSLAASPDSEQLMKFGKLNLVDLAGSENIGRSGAENVRAREAGAINRSLLTLGQVINSLVNHDAHIPYRNSKLTRLLQDSLGGTTRTCLIATVSPARICLEETQSTLDYAFKAKNVCNQPEVNRQVTKSILINEMSQQLNRLKAELEATREKNGIYLPQKLYEELTQDADSRKEQTKEWAQRLELREEELKRMHTENQAMLQQWELAKEQLESTRKALGESREKLVETQSLLDSTKMLLKEQQIITAAHSQTEDDLNVTAKRLAGDLDLVNLVKSRLYEKVERVGLQEKQNLEHVSELEAKIGQMSSVMSQYVASTTVSLQESIKGLLGQLDQNVGQNFQGSLKNELEKWSAKVGEELSRTTGQAANKIESGVAIHTKAKESIDESCRSFQKAVQKALAVTVEQCQSLKKVVEDLLEDHKVKLLAISEDMAKHIADGLQKAQHNRKAQHNQTMELTDEVVKQLKVQYENVQTNHQNIDQSVNEIRNRVAKDNQDLLQTIQQMVMKQQQEQSQMLERLVGGSLENSRNINDNATTLAATTRRYQDTASSADKEATDFEASLLDAVRNRLTEAAMDAYNQATNMTTLVDQSVSGITSASGKQSQALEQFVANTNEQSQELISAVCQIKSQATGGLDSISNLARQSTESGIKLVSDAASVWEQMYQHSSEKLGQFDSQTSIYGEKLEASVGEMQDVAQEYGSKVTGTRITGDTPTRHRFPSPERIKSIRQTKPHPFIVTKIRASTSTDDAGSDGHEDEKMDIADQDDGDENGKIDIQSDDLRWTSEMVPLASPKSLERELKKARTSYYRPSSLELLDPANSNSVSSSGGGGAITHPSAIPLPDEQSPLMRHSNNDDADNIDGDIMFGKPHLSRIAAKGQNKNASATSLYSMGSVESSPETLVGNTTGVAASISNGSANGSSGGVGSASRYPPTYKRPASSLSFTNTGSGGNIAMSRRHNSSSSSSIRAGNGDSGFTVTRPVSQLSNYTGGGFGLQRKTKRSSSMAIGGGSDNNNATTGVRSITNDAAPGINTVNEVSDSDETINPDSVRSNVDGDGSSLENKNPMNGGDNAQSGGGITITKRQQQNMSIPPLPGTESTNSSTANNSTPSYTKSTSSRNARSAASVLSGFDKDPGVGLNITSRTRTKSSSASTTVAATAAAGEDVDGATATRILPPRRSKRTRS</sequence>
<feature type="binding site" evidence="8">
    <location>
        <begin position="120"/>
        <end position="127"/>
    </location>
    <ligand>
        <name>ATP</name>
        <dbReference type="ChEBI" id="CHEBI:30616"/>
    </ligand>
</feature>
<dbReference type="Proteomes" id="UP001150538">
    <property type="component" value="Unassembled WGS sequence"/>
</dbReference>
<dbReference type="GO" id="GO:0072686">
    <property type="term" value="C:mitotic spindle"/>
    <property type="evidence" value="ECO:0007669"/>
    <property type="project" value="TreeGrafter"/>
</dbReference>
<dbReference type="Gene3D" id="3.40.850.10">
    <property type="entry name" value="Kinesin motor domain"/>
    <property type="match status" value="1"/>
</dbReference>
<feature type="compositionally biased region" description="Polar residues" evidence="10">
    <location>
        <begin position="1366"/>
        <end position="1380"/>
    </location>
</feature>
<evidence type="ECO:0000256" key="8">
    <source>
        <dbReference type="PROSITE-ProRule" id="PRU00283"/>
    </source>
</evidence>
<dbReference type="PROSITE" id="PS50067">
    <property type="entry name" value="KINESIN_MOTOR_2"/>
    <property type="match status" value="1"/>
</dbReference>
<keyword evidence="4 8" id="KW-0547">Nucleotide-binding</keyword>
<proteinExistence type="inferred from homology"/>
<keyword evidence="2" id="KW-0963">Cytoplasm</keyword>
<feature type="region of interest" description="Disordered" evidence="10">
    <location>
        <begin position="1050"/>
        <end position="1085"/>
    </location>
</feature>
<feature type="region of interest" description="Disordered" evidence="10">
    <location>
        <begin position="1122"/>
        <end position="1172"/>
    </location>
</feature>
<dbReference type="OrthoDB" id="3176171at2759"/>
<dbReference type="GO" id="GO:0007018">
    <property type="term" value="P:microtubule-based movement"/>
    <property type="evidence" value="ECO:0007669"/>
    <property type="project" value="InterPro"/>
</dbReference>
<dbReference type="PROSITE" id="PS00411">
    <property type="entry name" value="KINESIN_MOTOR_1"/>
    <property type="match status" value="1"/>
</dbReference>
<dbReference type="GO" id="GO:0005524">
    <property type="term" value="F:ATP binding"/>
    <property type="evidence" value="ECO:0007669"/>
    <property type="project" value="UniProtKB-UniRule"/>
</dbReference>
<organism evidence="12 13">
    <name type="scientific">Mycoemilia scoparia</name>
    <dbReference type="NCBI Taxonomy" id="417184"/>
    <lineage>
        <taxon>Eukaryota</taxon>
        <taxon>Fungi</taxon>
        <taxon>Fungi incertae sedis</taxon>
        <taxon>Zoopagomycota</taxon>
        <taxon>Kickxellomycotina</taxon>
        <taxon>Kickxellomycetes</taxon>
        <taxon>Kickxellales</taxon>
        <taxon>Kickxellaceae</taxon>
        <taxon>Mycoemilia</taxon>
    </lineage>
</organism>
<dbReference type="GO" id="GO:0008574">
    <property type="term" value="F:plus-end-directed microtubule motor activity"/>
    <property type="evidence" value="ECO:0007669"/>
    <property type="project" value="TreeGrafter"/>
</dbReference>
<dbReference type="EMBL" id="JANBPU010000416">
    <property type="protein sequence ID" value="KAJ1911735.1"/>
    <property type="molecule type" value="Genomic_DNA"/>
</dbReference>
<feature type="compositionally biased region" description="Polar residues" evidence="10">
    <location>
        <begin position="1319"/>
        <end position="1332"/>
    </location>
</feature>
<evidence type="ECO:0000313" key="13">
    <source>
        <dbReference type="Proteomes" id="UP001150538"/>
    </source>
</evidence>
<evidence type="ECO:0000256" key="10">
    <source>
        <dbReference type="SAM" id="MobiDB-lite"/>
    </source>
</evidence>
<dbReference type="PRINTS" id="PR00380">
    <property type="entry name" value="KINESINHEAVY"/>
</dbReference>
<dbReference type="GO" id="GO:0051231">
    <property type="term" value="P:spindle elongation"/>
    <property type="evidence" value="ECO:0007669"/>
    <property type="project" value="TreeGrafter"/>
</dbReference>
<feature type="region of interest" description="Disordered" evidence="10">
    <location>
        <begin position="151"/>
        <end position="170"/>
    </location>
</feature>
<dbReference type="InterPro" id="IPR001752">
    <property type="entry name" value="Kinesin_motor_dom"/>
</dbReference>
<evidence type="ECO:0000256" key="2">
    <source>
        <dbReference type="ARBA" id="ARBA00022490"/>
    </source>
</evidence>
<dbReference type="GO" id="GO:0005876">
    <property type="term" value="C:spindle microtubule"/>
    <property type="evidence" value="ECO:0007669"/>
    <property type="project" value="TreeGrafter"/>
</dbReference>
<evidence type="ECO:0000256" key="9">
    <source>
        <dbReference type="SAM" id="Coils"/>
    </source>
</evidence>
<evidence type="ECO:0000256" key="7">
    <source>
        <dbReference type="ARBA" id="ARBA00023212"/>
    </source>
</evidence>
<dbReference type="InterPro" id="IPR027417">
    <property type="entry name" value="P-loop_NTPase"/>
</dbReference>
<evidence type="ECO:0000256" key="6">
    <source>
        <dbReference type="ARBA" id="ARBA00023175"/>
    </source>
</evidence>
<feature type="compositionally biased region" description="Low complexity" evidence="10">
    <location>
        <begin position="8"/>
        <end position="28"/>
    </location>
</feature>
<accession>A0A9W8DK94</accession>
<feature type="region of interest" description="Disordered" evidence="10">
    <location>
        <begin position="1"/>
        <end position="34"/>
    </location>
</feature>
<name>A0A9W8DK94_9FUNG</name>
<reference evidence="12" key="1">
    <citation type="submission" date="2022-07" db="EMBL/GenBank/DDBJ databases">
        <title>Phylogenomic reconstructions and comparative analyses of Kickxellomycotina fungi.</title>
        <authorList>
            <person name="Reynolds N.K."/>
            <person name="Stajich J.E."/>
            <person name="Barry K."/>
            <person name="Grigoriev I.V."/>
            <person name="Crous P."/>
            <person name="Smith M.E."/>
        </authorList>
    </citation>
    <scope>NUCLEOTIDE SEQUENCE</scope>
    <source>
        <strain evidence="12">NBRC 100468</strain>
    </source>
</reference>
<dbReference type="SMART" id="SM00129">
    <property type="entry name" value="KISc"/>
    <property type="match status" value="1"/>
</dbReference>
<feature type="compositionally biased region" description="Polar residues" evidence="10">
    <location>
        <begin position="1281"/>
        <end position="1295"/>
    </location>
</feature>
<evidence type="ECO:0000313" key="12">
    <source>
        <dbReference type="EMBL" id="KAJ1911735.1"/>
    </source>
</evidence>
<feature type="compositionally biased region" description="Polar residues" evidence="10">
    <location>
        <begin position="151"/>
        <end position="161"/>
    </location>
</feature>
<dbReference type="InterPro" id="IPR036961">
    <property type="entry name" value="Kinesin_motor_dom_sf"/>
</dbReference>
<feature type="compositionally biased region" description="Basic residues" evidence="10">
    <location>
        <begin position="1482"/>
        <end position="1491"/>
    </location>
</feature>
<dbReference type="PANTHER" id="PTHR47970">
    <property type="entry name" value="KINESIN-LIKE PROTEIN KIF11"/>
    <property type="match status" value="1"/>
</dbReference>
<keyword evidence="13" id="KW-1185">Reference proteome</keyword>
<feature type="compositionally biased region" description="Basic and acidic residues" evidence="10">
    <location>
        <begin position="1060"/>
        <end position="1070"/>
    </location>
</feature>
<comment type="subcellular location">
    <subcellularLocation>
        <location evidence="1">Cytoplasm</location>
        <location evidence="1">Cytoskeleton</location>
    </subcellularLocation>
</comment>
<keyword evidence="6 8" id="KW-0505">Motor protein</keyword>
<dbReference type="InterPro" id="IPR019821">
    <property type="entry name" value="Kinesin_motor_CS"/>
</dbReference>
<gene>
    <name evidence="12" type="ORF">H4219_005845</name>
</gene>
<dbReference type="PANTHER" id="PTHR47970:SF12">
    <property type="entry name" value="KINESIN FAMILY MEMBER 11"/>
    <property type="match status" value="1"/>
</dbReference>
<dbReference type="SUPFAM" id="SSF52540">
    <property type="entry name" value="P-loop containing nucleoside triphosphate hydrolases"/>
    <property type="match status" value="1"/>
</dbReference>
<evidence type="ECO:0000256" key="5">
    <source>
        <dbReference type="ARBA" id="ARBA00022840"/>
    </source>
</evidence>
<dbReference type="GO" id="GO:0090307">
    <property type="term" value="P:mitotic spindle assembly"/>
    <property type="evidence" value="ECO:0007669"/>
    <property type="project" value="TreeGrafter"/>
</dbReference>